<dbReference type="GO" id="GO:0003700">
    <property type="term" value="F:DNA-binding transcription factor activity"/>
    <property type="evidence" value="ECO:0007669"/>
    <property type="project" value="InterPro"/>
</dbReference>
<dbReference type="InterPro" id="IPR000835">
    <property type="entry name" value="HTH_MarR-typ"/>
</dbReference>
<dbReference type="EMBL" id="CADCVM010000044">
    <property type="protein sequence ID" value="CAA9468781.1"/>
    <property type="molecule type" value="Genomic_DNA"/>
</dbReference>
<dbReference type="PROSITE" id="PS50995">
    <property type="entry name" value="HTH_MARR_2"/>
    <property type="match status" value="1"/>
</dbReference>
<dbReference type="GO" id="GO:0006950">
    <property type="term" value="P:response to stress"/>
    <property type="evidence" value="ECO:0007669"/>
    <property type="project" value="TreeGrafter"/>
</dbReference>
<gene>
    <name evidence="2" type="ORF">AVDCRST_MAG05-348</name>
</gene>
<dbReference type="Pfam" id="PF12802">
    <property type="entry name" value="MarR_2"/>
    <property type="match status" value="1"/>
</dbReference>
<accession>A0A6J4RC61</accession>
<evidence type="ECO:0000259" key="1">
    <source>
        <dbReference type="PROSITE" id="PS50995"/>
    </source>
</evidence>
<dbReference type="Gene3D" id="1.10.10.10">
    <property type="entry name" value="Winged helix-like DNA-binding domain superfamily/Winged helix DNA-binding domain"/>
    <property type="match status" value="1"/>
</dbReference>
<sequence length="152" mass="16495">MGHEKILGGRVGYELKRAQHALRLEMDGALREVGLTTPQYAALSVLEGEEGLSGALLARRCFVTPQTMNGILVNLEKAGLLERRQHPEHGRVLQAYLTDDGGRMLARAHALVGSVEGRMLEDLTEDERARLLSVLRGCAEALEHGGGRTAST</sequence>
<dbReference type="InterPro" id="IPR036390">
    <property type="entry name" value="WH_DNA-bd_sf"/>
</dbReference>
<dbReference type="PANTHER" id="PTHR33164:SF43">
    <property type="entry name" value="HTH-TYPE TRANSCRIPTIONAL REPRESSOR YETL"/>
    <property type="match status" value="1"/>
</dbReference>
<dbReference type="SUPFAM" id="SSF46785">
    <property type="entry name" value="Winged helix' DNA-binding domain"/>
    <property type="match status" value="1"/>
</dbReference>
<dbReference type="SMART" id="SM00347">
    <property type="entry name" value="HTH_MARR"/>
    <property type="match status" value="1"/>
</dbReference>
<dbReference type="AlphaFoldDB" id="A0A6J4RC61"/>
<proteinExistence type="predicted"/>
<feature type="domain" description="HTH marR-type" evidence="1">
    <location>
        <begin position="8"/>
        <end position="140"/>
    </location>
</feature>
<reference evidence="2" key="1">
    <citation type="submission" date="2020-02" db="EMBL/GenBank/DDBJ databases">
        <authorList>
            <person name="Meier V. D."/>
        </authorList>
    </citation>
    <scope>NUCLEOTIDE SEQUENCE</scope>
    <source>
        <strain evidence="2">AVDCRST_MAG05</strain>
    </source>
</reference>
<dbReference type="InterPro" id="IPR036388">
    <property type="entry name" value="WH-like_DNA-bd_sf"/>
</dbReference>
<protein>
    <recommendedName>
        <fullName evidence="1">HTH marR-type domain-containing protein</fullName>
    </recommendedName>
</protein>
<organism evidence="2">
    <name type="scientific">uncultured Rubrobacteraceae bacterium</name>
    <dbReference type="NCBI Taxonomy" id="349277"/>
    <lineage>
        <taxon>Bacteria</taxon>
        <taxon>Bacillati</taxon>
        <taxon>Actinomycetota</taxon>
        <taxon>Rubrobacteria</taxon>
        <taxon>Rubrobacterales</taxon>
        <taxon>Rubrobacteraceae</taxon>
        <taxon>environmental samples</taxon>
    </lineage>
</organism>
<name>A0A6J4RC61_9ACTN</name>
<dbReference type="PANTHER" id="PTHR33164">
    <property type="entry name" value="TRANSCRIPTIONAL REGULATOR, MARR FAMILY"/>
    <property type="match status" value="1"/>
</dbReference>
<dbReference type="InterPro" id="IPR039422">
    <property type="entry name" value="MarR/SlyA-like"/>
</dbReference>
<evidence type="ECO:0000313" key="2">
    <source>
        <dbReference type="EMBL" id="CAA9468781.1"/>
    </source>
</evidence>